<feature type="disulfide bond" evidence="3">
    <location>
        <begin position="551"/>
        <end position="569"/>
    </location>
</feature>
<dbReference type="PROSITE" id="PS51233">
    <property type="entry name" value="VWFD"/>
    <property type="match status" value="1"/>
</dbReference>
<dbReference type="EMBL" id="RQTK01000264">
    <property type="protein sequence ID" value="RUS82959.1"/>
    <property type="molecule type" value="Genomic_DNA"/>
</dbReference>
<feature type="disulfide bond" evidence="3">
    <location>
        <begin position="676"/>
        <end position="691"/>
    </location>
</feature>
<dbReference type="STRING" id="188477.A0A3S0ZUA4"/>
<dbReference type="PANTHER" id="PTHR11339">
    <property type="entry name" value="EXTRACELLULAR MATRIX GLYCOPROTEIN RELATED"/>
    <property type="match status" value="1"/>
</dbReference>
<proteinExistence type="predicted"/>
<dbReference type="SMART" id="SM00832">
    <property type="entry name" value="C8"/>
    <property type="match status" value="1"/>
</dbReference>
<feature type="disulfide bond" evidence="3">
    <location>
        <begin position="563"/>
        <end position="578"/>
    </location>
</feature>
<organism evidence="6 7">
    <name type="scientific">Elysia chlorotica</name>
    <name type="common">Eastern emerald elysia</name>
    <name type="synonym">Sea slug</name>
    <dbReference type="NCBI Taxonomy" id="188477"/>
    <lineage>
        <taxon>Eukaryota</taxon>
        <taxon>Metazoa</taxon>
        <taxon>Spiralia</taxon>
        <taxon>Lophotrochozoa</taxon>
        <taxon>Mollusca</taxon>
        <taxon>Gastropoda</taxon>
        <taxon>Heterobranchia</taxon>
        <taxon>Euthyneura</taxon>
        <taxon>Panpulmonata</taxon>
        <taxon>Sacoglossa</taxon>
        <taxon>Placobranchoidea</taxon>
        <taxon>Plakobranchidae</taxon>
        <taxon>Elysia</taxon>
    </lineage>
</organism>
<reference evidence="6 7" key="1">
    <citation type="submission" date="2019-01" db="EMBL/GenBank/DDBJ databases">
        <title>A draft genome assembly of the solar-powered sea slug Elysia chlorotica.</title>
        <authorList>
            <person name="Cai H."/>
            <person name="Li Q."/>
            <person name="Fang X."/>
            <person name="Li J."/>
            <person name="Curtis N.E."/>
            <person name="Altenburger A."/>
            <person name="Shibata T."/>
            <person name="Feng M."/>
            <person name="Maeda T."/>
            <person name="Schwartz J.A."/>
            <person name="Shigenobu S."/>
            <person name="Lundholm N."/>
            <person name="Nishiyama T."/>
            <person name="Yang H."/>
            <person name="Hasebe M."/>
            <person name="Li S."/>
            <person name="Pierce S.K."/>
            <person name="Wang J."/>
        </authorList>
    </citation>
    <scope>NUCLEOTIDE SEQUENCE [LARGE SCALE GENOMIC DNA]</scope>
    <source>
        <strain evidence="6">EC2010</strain>
        <tissue evidence="6">Whole organism of an adult</tissue>
    </source>
</reference>
<evidence type="ECO:0000256" key="2">
    <source>
        <dbReference type="ARBA" id="ARBA00023180"/>
    </source>
</evidence>
<accession>A0A3S0ZUA4</accession>
<dbReference type="CDD" id="cd00112">
    <property type="entry name" value="LDLa"/>
    <property type="match status" value="4"/>
</dbReference>
<dbReference type="Gene3D" id="4.10.400.10">
    <property type="entry name" value="Low-density Lipoprotein Receptor"/>
    <property type="match status" value="4"/>
</dbReference>
<feature type="disulfide bond" evidence="3">
    <location>
        <begin position="600"/>
        <end position="615"/>
    </location>
</feature>
<dbReference type="InterPro" id="IPR036084">
    <property type="entry name" value="Ser_inhib-like_sf"/>
</dbReference>
<evidence type="ECO:0000256" key="4">
    <source>
        <dbReference type="SAM" id="MobiDB-lite"/>
    </source>
</evidence>
<evidence type="ECO:0000313" key="7">
    <source>
        <dbReference type="Proteomes" id="UP000271974"/>
    </source>
</evidence>
<keyword evidence="1 3" id="KW-1015">Disulfide bond</keyword>
<evidence type="ECO:0000256" key="1">
    <source>
        <dbReference type="ARBA" id="ARBA00023157"/>
    </source>
</evidence>
<keyword evidence="7" id="KW-1185">Reference proteome</keyword>
<dbReference type="PROSITE" id="PS50068">
    <property type="entry name" value="LDLRA_2"/>
    <property type="match status" value="4"/>
</dbReference>
<evidence type="ECO:0000313" key="6">
    <source>
        <dbReference type="EMBL" id="RUS82959.1"/>
    </source>
</evidence>
<dbReference type="GO" id="GO:0031012">
    <property type="term" value="C:extracellular matrix"/>
    <property type="evidence" value="ECO:0007669"/>
    <property type="project" value="TreeGrafter"/>
</dbReference>
<dbReference type="Proteomes" id="UP000271974">
    <property type="component" value="Unassembled WGS sequence"/>
</dbReference>
<feature type="region of interest" description="Disordered" evidence="4">
    <location>
        <begin position="828"/>
        <end position="861"/>
    </location>
</feature>
<dbReference type="InterPro" id="IPR001846">
    <property type="entry name" value="VWF_type-D"/>
</dbReference>
<dbReference type="CDD" id="cd19941">
    <property type="entry name" value="TIL"/>
    <property type="match status" value="1"/>
</dbReference>
<dbReference type="InterPro" id="IPR023415">
    <property type="entry name" value="LDLR_class-A_CS"/>
</dbReference>
<feature type="disulfide bond" evidence="3">
    <location>
        <begin position="588"/>
        <end position="606"/>
    </location>
</feature>
<feature type="disulfide bond" evidence="3">
    <location>
        <begin position="544"/>
        <end position="556"/>
    </location>
</feature>
<feature type="disulfide bond" evidence="3">
    <location>
        <begin position="639"/>
        <end position="654"/>
    </location>
</feature>
<dbReference type="SMART" id="SM00216">
    <property type="entry name" value="VWD"/>
    <property type="match status" value="1"/>
</dbReference>
<feature type="non-terminal residue" evidence="6">
    <location>
        <position position="1"/>
    </location>
</feature>
<sequence length="1116" mass="119649">IVFDCACPDGQYLSQNGTCVPQDQCGCFDFTQSDKYFESGETVREGCRDCTCNGHVMECRNTCEDVTCLSDQVSKEDILKSGEDTNCTRMMCPKPYYSDAECIDVESSSSLCFCTDGKKQTMTGHCVEKCPCYECGKWYNDGEVFESNCKAKICEDGVFKATESSRACTGTCSITGSAMKVKPFDSNSLSDVPIEGMCEFTAIEIGDDFSVTFKPIACGESDTACLLMVSVRTMWFDERVVLKSTQPGVVMLGDKDYTGSVGPNIKVIDNQSYLTVIFGDLFSVTWNQGLSLHIEVSKKLIGMTKGICGNFDLDSTNDRIGQDGLEKETINRLAKSWIVNPEACAMPDDPASQSGDLCEDGNRKSWAEASCKIIKDGEDFAKCRKLSTVVGSFYDNCVAQACNCDTGGDCECLCDAIAAFAAHCNALGAPAKWRRQKLCPMQCEFGSVYEPCGPVCSQECGKSFNNSLCDDMTCTEGCFCPPGLIRSYANGMGRFTCVPVSQCPCADNQGRTAQPGQKVKINCQDCECSGGDLVCTGEPCQVQCEENGYLCNDGHCISEHFKCNGHPDCQDGADEFGCDGDICNGFRCDNDQCVGNDTLCDGTMDCLDSSDENQCDITCDVDEFKCSSSDLCIPKVFMCDGGIDCFYGEDEKNCQECPENQFHCNQTHCIGNEKRCNGHSDCSDGSDEAGCTMPPTSGPPGECQLTEQTFSSPDPNVLITSTASFAEAAFTPDGWKPKSGKTEALTVRVLSDGPATLMEIRFELVGAAGTRLKIIFETAEGKTYVEDTLIVKDSVKIVQRFDSEFDNVRIITSGTVCSVVLEVCYTPQPPMTEEPTEGTPETPETPETPGTSGTPGTPGTPVCSNLAGLEMGDLAKLPVGSLAHEPDTATVTKAGFGSFAVNAACYGQLFLSLELPLGGQLSLLEIGGSYSSYSVFIVDAQGNEQIQMDSTGKTGFVTSDNPVDFTNSVVGSNEEIVIKIYGPSSGFSVAIAQFILCLPEISFCRLGTEQVQEALQFLPLSNILGVNGENAVVEYGDDGDSIQDGVVVTGSCYKCECMGSSLKCFETQDCEGVCSPYTTKCVGPCGEAFLVADFAVKGVHPNCKVDPAPCVPGSCT</sequence>
<name>A0A3S0ZUA4_ELYCH</name>
<dbReference type="Pfam" id="PF00057">
    <property type="entry name" value="Ldl_recept_a"/>
    <property type="match status" value="4"/>
</dbReference>
<feature type="domain" description="VWFD" evidence="5">
    <location>
        <begin position="170"/>
        <end position="345"/>
    </location>
</feature>
<dbReference type="SMART" id="SM00192">
    <property type="entry name" value="LDLa"/>
    <property type="match status" value="4"/>
</dbReference>
<keyword evidence="2" id="KW-0325">Glycoprotein</keyword>
<feature type="disulfide bond" evidence="3">
    <location>
        <begin position="657"/>
        <end position="669"/>
    </location>
</feature>
<dbReference type="PROSITE" id="PS01209">
    <property type="entry name" value="LDLRA_1"/>
    <property type="match status" value="3"/>
</dbReference>
<dbReference type="InterPro" id="IPR036055">
    <property type="entry name" value="LDL_receptor-like_sf"/>
</dbReference>
<dbReference type="Pfam" id="PF08742">
    <property type="entry name" value="C8"/>
    <property type="match status" value="1"/>
</dbReference>
<evidence type="ECO:0000256" key="3">
    <source>
        <dbReference type="PROSITE-ProRule" id="PRU00124"/>
    </source>
</evidence>
<dbReference type="Pfam" id="PF01826">
    <property type="entry name" value="TIL"/>
    <property type="match status" value="1"/>
</dbReference>
<dbReference type="SUPFAM" id="SSF57567">
    <property type="entry name" value="Serine protease inhibitors"/>
    <property type="match status" value="1"/>
</dbReference>
<comment type="caution">
    <text evidence="6">The sequence shown here is derived from an EMBL/GenBank/DDBJ whole genome shotgun (WGS) entry which is preliminary data.</text>
</comment>
<dbReference type="InterPro" id="IPR002172">
    <property type="entry name" value="LDrepeatLR_classA_rpt"/>
</dbReference>
<comment type="caution">
    <text evidence="3">Lacks conserved residue(s) required for the propagation of feature annotation.</text>
</comment>
<dbReference type="OrthoDB" id="6262482at2759"/>
<dbReference type="Pfam" id="PF00094">
    <property type="entry name" value="VWD"/>
    <property type="match status" value="1"/>
</dbReference>
<dbReference type="InterPro" id="IPR050780">
    <property type="entry name" value="Mucin_vWF_Thrombospondin_sf"/>
</dbReference>
<dbReference type="GO" id="GO:0005615">
    <property type="term" value="C:extracellular space"/>
    <property type="evidence" value="ECO:0007669"/>
    <property type="project" value="TreeGrafter"/>
</dbReference>
<feature type="disulfide bond" evidence="3">
    <location>
        <begin position="664"/>
        <end position="682"/>
    </location>
</feature>
<gene>
    <name evidence="6" type="ORF">EGW08_009296</name>
</gene>
<feature type="non-terminal residue" evidence="6">
    <location>
        <position position="1116"/>
    </location>
</feature>
<protein>
    <recommendedName>
        <fullName evidence="5">VWFD domain-containing protein</fullName>
    </recommendedName>
</protein>
<dbReference type="Gene3D" id="2.10.25.10">
    <property type="entry name" value="Laminin"/>
    <property type="match status" value="1"/>
</dbReference>
<dbReference type="InterPro" id="IPR002919">
    <property type="entry name" value="TIL_dom"/>
</dbReference>
<dbReference type="AlphaFoldDB" id="A0A3S0ZUA4"/>
<dbReference type="PANTHER" id="PTHR11339:SF402">
    <property type="entry name" value="VWFD DOMAIN-CONTAINING PROTEIN"/>
    <property type="match status" value="1"/>
</dbReference>
<dbReference type="SUPFAM" id="SSF57424">
    <property type="entry name" value="LDL receptor-like module"/>
    <property type="match status" value="4"/>
</dbReference>
<dbReference type="InterPro" id="IPR014853">
    <property type="entry name" value="VWF/SSPO/ZAN-like_Cys-rich_dom"/>
</dbReference>
<feature type="compositionally biased region" description="Low complexity" evidence="4">
    <location>
        <begin position="833"/>
        <end position="861"/>
    </location>
</feature>
<dbReference type="PRINTS" id="PR00261">
    <property type="entry name" value="LDLRECEPTOR"/>
</dbReference>
<evidence type="ECO:0000259" key="5">
    <source>
        <dbReference type="PROSITE" id="PS51233"/>
    </source>
</evidence>